<dbReference type="PANTHER" id="PTHR30069">
    <property type="entry name" value="TONB-DEPENDENT OUTER MEMBRANE RECEPTOR"/>
    <property type="match status" value="1"/>
</dbReference>
<evidence type="ECO:0000313" key="10">
    <source>
        <dbReference type="EMBL" id="SUJ26740.1"/>
    </source>
</evidence>
<dbReference type="GO" id="GO:0009279">
    <property type="term" value="C:cell outer membrane"/>
    <property type="evidence" value="ECO:0007669"/>
    <property type="project" value="UniProtKB-SubCell"/>
</dbReference>
<name>A0A380CSF5_SPHSI</name>
<evidence type="ECO:0000256" key="2">
    <source>
        <dbReference type="ARBA" id="ARBA00022448"/>
    </source>
</evidence>
<evidence type="ECO:0000256" key="5">
    <source>
        <dbReference type="ARBA" id="ARBA00022729"/>
    </source>
</evidence>
<dbReference type="Pfam" id="PF07715">
    <property type="entry name" value="Plug"/>
    <property type="match status" value="1"/>
</dbReference>
<dbReference type="Gene3D" id="2.40.170.20">
    <property type="entry name" value="TonB-dependent receptor, beta-barrel domain"/>
    <property type="match status" value="1"/>
</dbReference>
<evidence type="ECO:0000256" key="4">
    <source>
        <dbReference type="ARBA" id="ARBA00022692"/>
    </source>
</evidence>
<evidence type="ECO:0000256" key="1">
    <source>
        <dbReference type="ARBA" id="ARBA00004571"/>
    </source>
</evidence>
<dbReference type="InterPro" id="IPR039426">
    <property type="entry name" value="TonB-dep_rcpt-like"/>
</dbReference>
<dbReference type="InterPro" id="IPR012910">
    <property type="entry name" value="Plug_dom"/>
</dbReference>
<evidence type="ECO:0000256" key="7">
    <source>
        <dbReference type="ARBA" id="ARBA00023237"/>
    </source>
</evidence>
<reference evidence="10 11" key="1">
    <citation type="submission" date="2018-06" db="EMBL/GenBank/DDBJ databases">
        <authorList>
            <consortium name="Pathogen Informatics"/>
            <person name="Doyle S."/>
        </authorList>
    </citation>
    <scope>NUCLEOTIDE SEQUENCE [LARGE SCALE GENOMIC DNA]</scope>
    <source>
        <strain evidence="10 11">NCTC11388</strain>
    </source>
</reference>
<dbReference type="NCBIfam" id="TIGR04056">
    <property type="entry name" value="OMP_RagA_SusC"/>
    <property type="match status" value="1"/>
</dbReference>
<dbReference type="Proteomes" id="UP000254893">
    <property type="component" value="Unassembled WGS sequence"/>
</dbReference>
<protein>
    <submittedName>
        <fullName evidence="10">Outer membrane receptor for ferrienterochelin and colicins</fullName>
    </submittedName>
</protein>
<organism evidence="10 11">
    <name type="scientific">Sphingobacterium spiritivorum</name>
    <name type="common">Flavobacterium spiritivorum</name>
    <dbReference type="NCBI Taxonomy" id="258"/>
    <lineage>
        <taxon>Bacteria</taxon>
        <taxon>Pseudomonadati</taxon>
        <taxon>Bacteroidota</taxon>
        <taxon>Sphingobacteriia</taxon>
        <taxon>Sphingobacteriales</taxon>
        <taxon>Sphingobacteriaceae</taxon>
        <taxon>Sphingobacterium</taxon>
    </lineage>
</organism>
<dbReference type="SUPFAM" id="SSF49464">
    <property type="entry name" value="Carboxypeptidase regulatory domain-like"/>
    <property type="match status" value="1"/>
</dbReference>
<dbReference type="GO" id="GO:0015344">
    <property type="term" value="F:siderophore uptake transmembrane transporter activity"/>
    <property type="evidence" value="ECO:0007669"/>
    <property type="project" value="TreeGrafter"/>
</dbReference>
<dbReference type="AlphaFoldDB" id="A0A380CSF5"/>
<dbReference type="SUPFAM" id="SSF56935">
    <property type="entry name" value="Porins"/>
    <property type="match status" value="1"/>
</dbReference>
<proteinExistence type="inferred from homology"/>
<evidence type="ECO:0000313" key="11">
    <source>
        <dbReference type="Proteomes" id="UP000254893"/>
    </source>
</evidence>
<evidence type="ECO:0000256" key="3">
    <source>
        <dbReference type="ARBA" id="ARBA00022452"/>
    </source>
</evidence>
<dbReference type="GO" id="GO:0044718">
    <property type="term" value="P:siderophore transmembrane transport"/>
    <property type="evidence" value="ECO:0007669"/>
    <property type="project" value="TreeGrafter"/>
</dbReference>
<keyword evidence="6 8" id="KW-0472">Membrane</keyword>
<keyword evidence="5" id="KW-0732">Signal</keyword>
<comment type="similarity">
    <text evidence="8">Belongs to the TonB-dependent receptor family.</text>
</comment>
<dbReference type="Gene3D" id="2.170.130.10">
    <property type="entry name" value="TonB-dependent receptor, plug domain"/>
    <property type="match status" value="1"/>
</dbReference>
<dbReference type="Gene3D" id="3.55.50.30">
    <property type="match status" value="1"/>
</dbReference>
<keyword evidence="4 8" id="KW-0812">Transmembrane</keyword>
<dbReference type="InterPro" id="IPR008969">
    <property type="entry name" value="CarboxyPept-like_regulatory"/>
</dbReference>
<accession>A0A380CSF5</accession>
<evidence type="ECO:0000259" key="9">
    <source>
        <dbReference type="Pfam" id="PF07715"/>
    </source>
</evidence>
<dbReference type="InterPro" id="IPR037066">
    <property type="entry name" value="Plug_dom_sf"/>
</dbReference>
<keyword evidence="3 8" id="KW-1134">Transmembrane beta strand</keyword>
<dbReference type="InterPro" id="IPR036942">
    <property type="entry name" value="Beta-barrel_TonB_sf"/>
</dbReference>
<dbReference type="PROSITE" id="PS52016">
    <property type="entry name" value="TONB_DEPENDENT_REC_3"/>
    <property type="match status" value="1"/>
</dbReference>
<keyword evidence="10" id="KW-0675">Receptor</keyword>
<gene>
    <name evidence="10" type="ORF">NCTC11388_04012</name>
</gene>
<dbReference type="EMBL" id="UGYW01000002">
    <property type="protein sequence ID" value="SUJ26740.1"/>
    <property type="molecule type" value="Genomic_DNA"/>
</dbReference>
<evidence type="ECO:0000256" key="6">
    <source>
        <dbReference type="ARBA" id="ARBA00023136"/>
    </source>
</evidence>
<dbReference type="InterPro" id="IPR023996">
    <property type="entry name" value="TonB-dep_OMP_SusC/RagA"/>
</dbReference>
<keyword evidence="2 8" id="KW-0813">Transport</keyword>
<keyword evidence="7 8" id="KW-0998">Cell outer membrane</keyword>
<dbReference type="PANTHER" id="PTHR30069:SF29">
    <property type="entry name" value="HEMOGLOBIN AND HEMOGLOBIN-HAPTOGLOBIN-BINDING PROTEIN 1-RELATED"/>
    <property type="match status" value="1"/>
</dbReference>
<sequence length="1117" mass="124152">MYKKYTNKIGMAIRRYHRLLLLMRLTILLLIISLMQVNAETLAQRISLHKRKASLESVLKEIRKQSGYDFFYDGKIIPKNYKVDVALSGSTVEEALEVTLKGLPVEYRIENQTVVLRTRKAAPEIKTEDLLRITGIVTDSIGVRIQGVSVANKTNGSATSTDAEGAFIIEAKEGDVLVFSSVGYIRQEVRIANQTPLRVILKQMESQLDQVVVTALGIKKSTKSLTYNVQELKGEELTRNKDANFVNALTGKIAGVTINPSSSGIGGATRVVMRGTKSISGNNNVLYVVDGIPIPNSNGGAGATGAFSAVVSGEGISSFNPEDIETITALTGPSATALYGNQGANGVLLVTTKKGMVGKLNINFSHSSDFFNPFVLPEFQNTYGQENTLEMASWGSKLATPSTYRPKDFFQTGRNIFNTVSISGGTEKSQTLVSAGTNNAEGIISNNTFNRYNFYLRHTANLTERLTLDFNAMYVRLENKNMIAQGQYHNPLLPIYLFPPGDDIRKYQVYERYDMDRQIPLQFWPYKNQGLGMENPYWTINAETNTNKTDRYMLSAVAKYKFTDWLDLTGRARMDNSNSIAESKYPAGTDPLYISALNFGLYTVNNGVSKNIYLDLIASVKHKITETVNFNTNIGGSYVDNRFQGLSVGGPLVRLANFYSIGENTANIPNQFYDRSQLQSAFMTAEFDYNKWLYLNATGRYEWPSQLPKKFAAKSSYFYPSVGISAVLTDVLQIPENILSFAKLRFSYAEVGAPPSAGVANPSYSLTNPDAFRPRPFTNYIPERTRSLEAGAELKFFHNKLRLNVTAYKSNTFNQLLSVSNPEGSLYTTDYFNAGDIQNKGIEASLGYQFDFKEFNWNTNAVFTLNRNEVKRLAEGYVNPVTGEVFGRDSLRFGTVGNDLINILTVGGGMSDLYVTQLLREDNQGNLWIDNGMINKMKIPARYIGRTVPDYTIGWSNNLSYRNFALSFLIDARIGGMGISYTQAVMDAYGVSQQSAIDRDNGGVSIYGNKFSDVKQFYNTIGGASGGEVGMAAYYVFSASNVRLREASLGYTIPGKWLGTKIRNIQLAFTGRNLFMFYNKSPFDPESTSSTGTYYQGIDYFRQPSYRSYGFSVKAQF</sequence>
<feature type="domain" description="TonB-dependent receptor plug" evidence="9">
    <location>
        <begin position="223"/>
        <end position="347"/>
    </location>
</feature>
<evidence type="ECO:0000256" key="8">
    <source>
        <dbReference type="PROSITE-ProRule" id="PRU01360"/>
    </source>
</evidence>
<dbReference type="Pfam" id="PF13715">
    <property type="entry name" value="CarbopepD_reg_2"/>
    <property type="match status" value="1"/>
</dbReference>
<comment type="subcellular location">
    <subcellularLocation>
        <location evidence="1 8">Cell outer membrane</location>
        <topology evidence="1 8">Multi-pass membrane protein</topology>
    </subcellularLocation>
</comment>